<feature type="compositionally biased region" description="Low complexity" evidence="3">
    <location>
        <begin position="770"/>
        <end position="781"/>
    </location>
</feature>
<dbReference type="PANTHER" id="PTHR12526:SF627">
    <property type="entry name" value="D-RHAMNOSYLTRANSFERASE WBPZ"/>
    <property type="match status" value="1"/>
</dbReference>
<dbReference type="RefSeq" id="WP_086816451.1">
    <property type="nucleotide sequence ID" value="NZ_BJMM01000042.1"/>
</dbReference>
<feature type="region of interest" description="Disordered" evidence="3">
    <location>
        <begin position="871"/>
        <end position="899"/>
    </location>
</feature>
<evidence type="ECO:0000313" key="5">
    <source>
        <dbReference type="EMBL" id="GEB53057.1"/>
    </source>
</evidence>
<dbReference type="GO" id="GO:0016757">
    <property type="term" value="F:glycosyltransferase activity"/>
    <property type="evidence" value="ECO:0007669"/>
    <property type="project" value="InterPro"/>
</dbReference>
<name>A0A4Y3R8L2_STRCI</name>
<reference evidence="5 6" key="1">
    <citation type="submission" date="2019-06" db="EMBL/GenBank/DDBJ databases">
        <title>Whole genome shotgun sequence of Streptomyces cacaoi subsp. cacaoi NBRC 12748.</title>
        <authorList>
            <person name="Hosoyama A."/>
            <person name="Uohara A."/>
            <person name="Ohji S."/>
            <person name="Ichikawa N."/>
        </authorList>
    </citation>
    <scope>NUCLEOTIDE SEQUENCE [LARGE SCALE GENOMIC DNA]</scope>
    <source>
        <strain evidence="5 6">NBRC 12748</strain>
    </source>
</reference>
<dbReference type="OrthoDB" id="570545at2"/>
<proteinExistence type="predicted"/>
<evidence type="ECO:0000256" key="1">
    <source>
        <dbReference type="ARBA" id="ARBA00021292"/>
    </source>
</evidence>
<dbReference type="AlphaFoldDB" id="A0A4Y3R8L2"/>
<feature type="region of interest" description="Disordered" evidence="3">
    <location>
        <begin position="397"/>
        <end position="421"/>
    </location>
</feature>
<protein>
    <recommendedName>
        <fullName evidence="1">D-inositol 3-phosphate glycosyltransferase</fullName>
    </recommendedName>
</protein>
<gene>
    <name evidence="5" type="ORF">SCA03_56080</name>
</gene>
<keyword evidence="2" id="KW-0808">Transferase</keyword>
<evidence type="ECO:0000313" key="6">
    <source>
        <dbReference type="Proteomes" id="UP000319210"/>
    </source>
</evidence>
<dbReference type="Proteomes" id="UP000319210">
    <property type="component" value="Unassembled WGS sequence"/>
</dbReference>
<feature type="region of interest" description="Disordered" evidence="3">
    <location>
        <begin position="749"/>
        <end position="781"/>
    </location>
</feature>
<evidence type="ECO:0000256" key="3">
    <source>
        <dbReference type="SAM" id="MobiDB-lite"/>
    </source>
</evidence>
<dbReference type="SUPFAM" id="SSF53756">
    <property type="entry name" value="UDP-Glycosyltransferase/glycogen phosphorylase"/>
    <property type="match status" value="1"/>
</dbReference>
<dbReference type="Pfam" id="PF00534">
    <property type="entry name" value="Glycos_transf_1"/>
    <property type="match status" value="1"/>
</dbReference>
<comment type="caution">
    <text evidence="5">The sequence shown here is derived from an EMBL/GenBank/DDBJ whole genome shotgun (WGS) entry which is preliminary data.</text>
</comment>
<feature type="compositionally biased region" description="Polar residues" evidence="3">
    <location>
        <begin position="476"/>
        <end position="489"/>
    </location>
</feature>
<dbReference type="Gene3D" id="3.40.50.2000">
    <property type="entry name" value="Glycogen Phosphorylase B"/>
    <property type="match status" value="2"/>
</dbReference>
<dbReference type="CDD" id="cd03820">
    <property type="entry name" value="GT4_AmsD-like"/>
    <property type="match status" value="1"/>
</dbReference>
<dbReference type="EMBL" id="BJMM01000042">
    <property type="protein sequence ID" value="GEB53057.1"/>
    <property type="molecule type" value="Genomic_DNA"/>
</dbReference>
<dbReference type="PANTHER" id="PTHR12526">
    <property type="entry name" value="GLYCOSYLTRANSFERASE"/>
    <property type="match status" value="1"/>
</dbReference>
<evidence type="ECO:0000256" key="2">
    <source>
        <dbReference type="ARBA" id="ARBA00022679"/>
    </source>
</evidence>
<evidence type="ECO:0000259" key="4">
    <source>
        <dbReference type="Pfam" id="PF00534"/>
    </source>
</evidence>
<organism evidence="5 6">
    <name type="scientific">Streptomyces cacaoi</name>
    <dbReference type="NCBI Taxonomy" id="1898"/>
    <lineage>
        <taxon>Bacteria</taxon>
        <taxon>Bacillati</taxon>
        <taxon>Actinomycetota</taxon>
        <taxon>Actinomycetes</taxon>
        <taxon>Kitasatosporales</taxon>
        <taxon>Streptomycetaceae</taxon>
        <taxon>Streptomyces</taxon>
    </lineage>
</organism>
<feature type="domain" description="Glycosyl transferase family 1" evidence="4">
    <location>
        <begin position="200"/>
        <end position="363"/>
    </location>
</feature>
<feature type="region of interest" description="Disordered" evidence="3">
    <location>
        <begin position="469"/>
        <end position="506"/>
    </location>
</feature>
<sequence length="899" mass="94797">MKIVFLLDNAYGIGGTIRSTVNLSRALADRHQVEVVSLRRAREEPALTFDPRVTLTSLIDLRRSSPGYDGDDPLHQRPSERFTEGADHLRRGISTRLVDVRVRELLSTLRADVVIGTRPKVNDYLAAYGTGSYLRIGQEHLTHAMHNPHIRTHQDAAIRHLDAFVTVSYADAADYRAALPDTTTHITCVPNAVPQTPVEPSDGRARLVVAAGRLIKVKRYDRLLRAFALVAREHPEWSLRLYGRGPQHAALRALINELGLYDRAFLMGAHSPIETEWAKGAVAAVSSDAESFGMTLVEAMHCGVPVVSTDCRYGPGEIIANGQDGLLSPLGDDEQTNIRAYADALLQLIEDPRLRHRMGQAALEKAERYAPRRIAGEYEELIEQLLRARAAAGTLGAPNAPAPTADAPLMPPGAAGASGAAAPAGAANAAGAAGAAGAGRASAAARAAAGNATAGNAAAEAAATAETAASGKAAGQTSGAPGTRSSARGSGTAEGRAGGAAVPRPRMSLRRLAAPVLRPVVRRVRAWRKARGGAFARPTAWVRVADDGSLVVRLRAERLPRQRSALVLTARHREGEPAVRFPLPARDQAADGWTEVRVPRSGTHLAEARWDAYVERASDGKRRRVRAELVETARLLTLPAPIGPGGALTPWTPYTTSDGYLAVRAWRRAGHAEVTSIALDARGYTLRAALYGEAAHASLLAGRTEPAGGPALVAVPRGKNAERRAFELPGRFGGSPSPARERALGELPGEFGPDNGVIGPGPTADGTGRPPAAADETGAPPAAGDEVVVELPYELPAAFAEGAGKGVWDLWLRPGEGLAPVRMGRLLGDLPDRKKTDVTPRARLGGSDLAVQLYFSVNNNLVLTLHTVPQEQPGATGARPEQEQSRTAAAGTGGGRAGS</sequence>
<keyword evidence="6" id="KW-1185">Reference proteome</keyword>
<dbReference type="InterPro" id="IPR001296">
    <property type="entry name" value="Glyco_trans_1"/>
</dbReference>
<accession>A0A4Y3R8L2</accession>